<name>A0A812KVI8_9DINO</name>
<dbReference type="EMBL" id="CAJNDS010000806">
    <property type="protein sequence ID" value="CAE7235374.1"/>
    <property type="molecule type" value="Genomic_DNA"/>
</dbReference>
<gene>
    <name evidence="2" type="ORF">SNAT2548_LOCUS10037</name>
</gene>
<reference evidence="2" key="1">
    <citation type="submission" date="2021-02" db="EMBL/GenBank/DDBJ databases">
        <authorList>
            <person name="Dougan E. K."/>
            <person name="Rhodes N."/>
            <person name="Thang M."/>
            <person name="Chan C."/>
        </authorList>
    </citation>
    <scope>NUCLEOTIDE SEQUENCE</scope>
</reference>
<organism evidence="2 3">
    <name type="scientific">Symbiodinium natans</name>
    <dbReference type="NCBI Taxonomy" id="878477"/>
    <lineage>
        <taxon>Eukaryota</taxon>
        <taxon>Sar</taxon>
        <taxon>Alveolata</taxon>
        <taxon>Dinophyceae</taxon>
        <taxon>Suessiales</taxon>
        <taxon>Symbiodiniaceae</taxon>
        <taxon>Symbiodinium</taxon>
    </lineage>
</organism>
<comment type="caution">
    <text evidence="2">The sequence shown here is derived from an EMBL/GenBank/DDBJ whole genome shotgun (WGS) entry which is preliminary data.</text>
</comment>
<accession>A0A812KVI8</accession>
<dbReference type="Proteomes" id="UP000604046">
    <property type="component" value="Unassembled WGS sequence"/>
</dbReference>
<keyword evidence="1" id="KW-0175">Coiled coil</keyword>
<evidence type="ECO:0000313" key="3">
    <source>
        <dbReference type="Proteomes" id="UP000604046"/>
    </source>
</evidence>
<keyword evidence="3" id="KW-1185">Reference proteome</keyword>
<dbReference type="OrthoDB" id="445156at2759"/>
<dbReference type="AlphaFoldDB" id="A0A812KVI8"/>
<proteinExistence type="predicted"/>
<sequence length="922" mass="102383">MGPVPNAKDEVHCKKVCHADKNCKAAQMANGVCYIGKGVTNCRGDKVAMSVRKKLPRPDSKADAQCGAATELQGAAERARLQCNGDQDCEAQVLSSNPTLAPAGSDAAKKALTMAESSFVKFTCELRAMELFCPNIAENENIEGLDECIAKEGEPADAYCAKVSADQWLCEMQLMAFGHGGGLAELQGLFESKQQEILAELQQRNLDELKATASSLKDGFEDMQKAIDEREKAAAARSGQQVDAVKKAAAADTAAIKGKMDELMKKQNANLAYMMQSQQCNAELQTMKMQANVQEALDKAQEAILSGTGEMIDETFNELEAKLEKDRWELQYSILNGTHAQITAATEKVGQRIAQEMTAHFDQMSQHMDYLEGQLNETIQNLDVVDRRIQSLADQSQRQFEELRVGQQRQMTALLAIMRKLDVLEKKVDAIPRKISEAEFRSAVFEFEKLTLAITRAVADFGVVSRKQHGVLQMLQAVQKQYRLCSADQDELFDARKAANASEVEVKEALQVALKETTARFSELAYLAADGHFSKLHFTNVAAELADELQSDKEALRGLLQSGALVDFFAEDEKVIYKNHAKACSAACHPEAAKADSNSCQCEDGRFPLRRTFGKYLFTPEAARFFQLKIKQAMDQVPWHYTQSLYTSYAQIQTLLDKMASWRMAPDEYTARKFQEDWSKIIYDMESTRSFYDKLQTEEQSIVGSVEVTMEVLDEVVPFFAPAPKECEKPALLDLAETELSRLVNWGPVPLVPTTTTTTTVLVNGNTASKPNTFVGPPNAWVILKRPSKLLQTFTLSWYHDLNEKTCSEIGHEYEELREVMLGGFICWTGHDGETRVRNLCDPRGLSDIVDTTPLRWVSESNYADKKLPLVTPINTAVARTEGLKTKTLAFWKQAATERSSAKCGDGIVDFVEECDSVGPGC</sequence>
<feature type="coiled-coil region" evidence="1">
    <location>
        <begin position="192"/>
        <end position="226"/>
    </location>
</feature>
<protein>
    <submittedName>
        <fullName evidence="2">Uncharacterized protein</fullName>
    </submittedName>
</protein>
<evidence type="ECO:0000313" key="2">
    <source>
        <dbReference type="EMBL" id="CAE7235374.1"/>
    </source>
</evidence>
<evidence type="ECO:0000256" key="1">
    <source>
        <dbReference type="SAM" id="Coils"/>
    </source>
</evidence>
<feature type="non-terminal residue" evidence="2">
    <location>
        <position position="922"/>
    </location>
</feature>